<name>A0A8C2XY95_CAPHI</name>
<evidence type="ECO:0000256" key="6">
    <source>
        <dbReference type="ARBA" id="ARBA00055161"/>
    </source>
</evidence>
<dbReference type="PROSITE" id="PS51842">
    <property type="entry name" value="IF_ROD_2"/>
    <property type="match status" value="1"/>
</dbReference>
<dbReference type="GO" id="GO:0005882">
    <property type="term" value="C:intermediate filament"/>
    <property type="evidence" value="ECO:0007669"/>
    <property type="project" value="UniProtKB-KW"/>
</dbReference>
<accession>A0A8C2XY95</accession>
<evidence type="ECO:0000256" key="5">
    <source>
        <dbReference type="ARBA" id="ARBA00023054"/>
    </source>
</evidence>
<feature type="region of interest" description="Disordered" evidence="9">
    <location>
        <begin position="19"/>
        <end position="49"/>
    </location>
</feature>
<feature type="coiled-coil region" evidence="8">
    <location>
        <begin position="117"/>
        <end position="242"/>
    </location>
</feature>
<sequence length="679" mass="76667">MSYTLDSLGNPSAYRRVTETRSSFSRISGSPGFRSQSWSRGSPSTVSSSYKRSALAPRLTYSSAMLSSAESSLDFSQSSSLLNGGSGPGGDYKLSRSNEKEQLQGLNDRFAGYIEKVHYLEQQNKEIEAEIQALRQKQASHAQLGDAYDQEIRELRATLEMVNHEKAQVQLDSDHLEEDIHRLKERFEEEARLRDDTEAAIRALRKDIEESSLVKVELDKKVQSLQDEVAFLRSNHEEEVADLLAQIQASHITVERKDYLKTDISTALKEIRSQLECHSDQNMHQAEEWFKCRYAKLTEAAEQNKEAIRSLEGVASVLRKKWLFGTLILWLCRFQDTIQQLENELRGTKWEMARHLREYQDLLNVKMALDIEIAAYRKLLEGEETRFSTFAGSITGPLYTHRQPSIAISSKIQKTKVEAPKLKVQHKFVEEIIEETKVEDEKSEMEEALTAITEELAVSMKEEIKEEEAEEKEEKEAEEEVVAARKSPVKATAPELKEEEGEKEEEEGQEEEEEEEEAAKSDQAEEGGSEKEGSSEKEEGEQEEEGETEAEGEGEEAAAEAKEEKKTEEKAEEVEEQETKEKGSGGEEEKGVVTNGLDVSPVDEKKGGDKSEEKVVVTKMVEKITSEGGDGATKYITKSVTVTQKVEEHEETFEEKLVSTKKVEKVTSHAIVKEVTQSD</sequence>
<evidence type="ECO:0000259" key="10">
    <source>
        <dbReference type="PROSITE" id="PS51842"/>
    </source>
</evidence>
<keyword evidence="2" id="KW-0963">Cytoplasm</keyword>
<reference evidence="11" key="2">
    <citation type="submission" date="2025-08" db="UniProtKB">
        <authorList>
            <consortium name="Ensembl"/>
        </authorList>
    </citation>
    <scope>IDENTIFICATION</scope>
</reference>
<dbReference type="PANTHER" id="PTHR45652">
    <property type="entry name" value="GLIAL FIBRILLARY ACIDIC PROTEIN"/>
    <property type="match status" value="1"/>
</dbReference>
<dbReference type="GO" id="GO:0033693">
    <property type="term" value="P:neurofilament bundle assembly"/>
    <property type="evidence" value="ECO:0007669"/>
    <property type="project" value="TreeGrafter"/>
</dbReference>
<dbReference type="Pfam" id="PF04732">
    <property type="entry name" value="Filament_head"/>
    <property type="match status" value="1"/>
</dbReference>
<comment type="subcellular location">
    <subcellularLocation>
        <location evidence="1">Cytoplasm</location>
    </subcellularLocation>
</comment>
<dbReference type="Gene3D" id="1.20.5.1160">
    <property type="entry name" value="Vasodilator-stimulated phosphoprotein"/>
    <property type="match status" value="1"/>
</dbReference>
<dbReference type="InterPro" id="IPR050405">
    <property type="entry name" value="Intermediate_filament"/>
</dbReference>
<keyword evidence="3" id="KW-0597">Phosphoprotein</keyword>
<protein>
    <recommendedName>
        <fullName evidence="10">IF rod domain-containing protein</fullName>
    </recommendedName>
</protein>
<feature type="compositionally biased region" description="Acidic residues" evidence="9">
    <location>
        <begin position="497"/>
        <end position="517"/>
    </location>
</feature>
<feature type="compositionally biased region" description="Basic and acidic residues" evidence="9">
    <location>
        <begin position="559"/>
        <end position="569"/>
    </location>
</feature>
<dbReference type="AlphaFoldDB" id="A0A8C2XY95"/>
<dbReference type="GO" id="GO:0005200">
    <property type="term" value="F:structural constituent of cytoskeleton"/>
    <property type="evidence" value="ECO:0007669"/>
    <property type="project" value="TreeGrafter"/>
</dbReference>
<dbReference type="SUPFAM" id="SSF90257">
    <property type="entry name" value="Myosin rod fragments"/>
    <property type="match status" value="1"/>
</dbReference>
<keyword evidence="4 7" id="KW-0403">Intermediate filament</keyword>
<evidence type="ECO:0000256" key="1">
    <source>
        <dbReference type="ARBA" id="ARBA00004496"/>
    </source>
</evidence>
<dbReference type="GO" id="GO:0099160">
    <property type="term" value="C:postsynaptic intermediate filament cytoskeleton"/>
    <property type="evidence" value="ECO:0007669"/>
    <property type="project" value="TreeGrafter"/>
</dbReference>
<feature type="domain" description="IF rod" evidence="10">
    <location>
        <begin position="99"/>
        <end position="387"/>
    </location>
</feature>
<dbReference type="InterPro" id="IPR018039">
    <property type="entry name" value="IF_conserved"/>
</dbReference>
<dbReference type="InterPro" id="IPR039008">
    <property type="entry name" value="IF_rod_dom"/>
</dbReference>
<dbReference type="GO" id="GO:0005737">
    <property type="term" value="C:cytoplasm"/>
    <property type="evidence" value="ECO:0007669"/>
    <property type="project" value="UniProtKB-SubCell"/>
</dbReference>
<evidence type="ECO:0000256" key="7">
    <source>
        <dbReference type="RuleBase" id="RU000685"/>
    </source>
</evidence>
<dbReference type="PROSITE" id="PS00226">
    <property type="entry name" value="IF_ROD_1"/>
    <property type="match status" value="1"/>
</dbReference>
<dbReference type="Ensembl" id="ENSCHIT00010044886.1">
    <property type="protein sequence ID" value="ENSCHIP00010031908.1"/>
    <property type="gene ID" value="ENSCHIG00010023444.1"/>
</dbReference>
<reference evidence="11" key="1">
    <citation type="submission" date="2019-03" db="EMBL/GenBank/DDBJ databases">
        <title>Genome sequencing and reference-guided assembly of Black Bengal Goat (Capra hircus).</title>
        <authorList>
            <person name="Siddiki A.Z."/>
            <person name="Baten A."/>
            <person name="Billah M."/>
            <person name="Alam M.A.U."/>
            <person name="Shawrob K.S.M."/>
            <person name="Saha S."/>
            <person name="Chowdhury M."/>
            <person name="Rahman A.H."/>
            <person name="Stear M."/>
            <person name="Miah G."/>
            <person name="Das G.B."/>
            <person name="Hossain M.M."/>
            <person name="Kumkum M."/>
            <person name="Islam M.S."/>
            <person name="Mollah A.M."/>
            <person name="Ahsan A."/>
            <person name="Tusar F."/>
            <person name="Khan M.K.I."/>
        </authorList>
    </citation>
    <scope>NUCLEOTIDE SEQUENCE [LARGE SCALE GENOMIC DNA]</scope>
</reference>
<feature type="compositionally biased region" description="Polar residues" evidence="9">
    <location>
        <begin position="20"/>
        <end position="49"/>
    </location>
</feature>
<evidence type="ECO:0000256" key="4">
    <source>
        <dbReference type="ARBA" id="ARBA00022754"/>
    </source>
</evidence>
<dbReference type="InterPro" id="IPR006821">
    <property type="entry name" value="Intermed_filament_DNA-bd"/>
</dbReference>
<feature type="compositionally biased region" description="Basic and acidic residues" evidence="9">
    <location>
        <begin position="602"/>
        <end position="612"/>
    </location>
</feature>
<evidence type="ECO:0000256" key="9">
    <source>
        <dbReference type="SAM" id="MobiDB-lite"/>
    </source>
</evidence>
<proteinExistence type="inferred from homology"/>
<feature type="compositionally biased region" description="Acidic residues" evidence="9">
    <location>
        <begin position="538"/>
        <end position="558"/>
    </location>
</feature>
<feature type="compositionally biased region" description="Basic and acidic residues" evidence="9">
    <location>
        <begin position="577"/>
        <end position="591"/>
    </location>
</feature>
<dbReference type="PANTHER" id="PTHR45652:SF3">
    <property type="entry name" value="NEUROFILAMENT MEDIUM POLYPEPTIDE"/>
    <property type="match status" value="1"/>
</dbReference>
<dbReference type="Pfam" id="PF00038">
    <property type="entry name" value="Filament"/>
    <property type="match status" value="2"/>
</dbReference>
<dbReference type="Gene3D" id="1.20.5.500">
    <property type="entry name" value="Single helix bin"/>
    <property type="match status" value="1"/>
</dbReference>
<evidence type="ECO:0000256" key="3">
    <source>
        <dbReference type="ARBA" id="ARBA00022553"/>
    </source>
</evidence>
<dbReference type="SMART" id="SM01391">
    <property type="entry name" value="Filament"/>
    <property type="match status" value="1"/>
</dbReference>
<keyword evidence="5 8" id="KW-0175">Coiled coil</keyword>
<comment type="similarity">
    <text evidence="7">Belongs to the intermediate filament family.</text>
</comment>
<dbReference type="GO" id="GO:0030424">
    <property type="term" value="C:axon"/>
    <property type="evidence" value="ECO:0007669"/>
    <property type="project" value="TreeGrafter"/>
</dbReference>
<dbReference type="SUPFAM" id="SSF64593">
    <property type="entry name" value="Intermediate filament protein, coiled coil region"/>
    <property type="match status" value="2"/>
</dbReference>
<dbReference type="FunFam" id="1.20.5.1160:FF:000001">
    <property type="entry name" value="Keratin type II"/>
    <property type="match status" value="1"/>
</dbReference>
<feature type="compositionally biased region" description="Basic and acidic residues" evidence="9">
    <location>
        <begin position="518"/>
        <end position="537"/>
    </location>
</feature>
<dbReference type="Gene3D" id="1.20.5.170">
    <property type="match status" value="1"/>
</dbReference>
<evidence type="ECO:0000256" key="8">
    <source>
        <dbReference type="SAM" id="Coils"/>
    </source>
</evidence>
<feature type="region of interest" description="Disordered" evidence="9">
    <location>
        <begin position="463"/>
        <end position="612"/>
    </location>
</feature>
<comment type="function">
    <text evidence="6">Wool microfibrillar keratin.</text>
</comment>
<organism evidence="11">
    <name type="scientific">Capra hircus</name>
    <name type="common">Goat</name>
    <dbReference type="NCBI Taxonomy" id="9925"/>
    <lineage>
        <taxon>Eukaryota</taxon>
        <taxon>Metazoa</taxon>
        <taxon>Chordata</taxon>
        <taxon>Craniata</taxon>
        <taxon>Vertebrata</taxon>
        <taxon>Euteleostomi</taxon>
        <taxon>Mammalia</taxon>
        <taxon>Eutheria</taxon>
        <taxon>Laurasiatheria</taxon>
        <taxon>Artiodactyla</taxon>
        <taxon>Ruminantia</taxon>
        <taxon>Pecora</taxon>
        <taxon>Bovidae</taxon>
        <taxon>Caprinae</taxon>
        <taxon>Capra</taxon>
    </lineage>
</organism>
<evidence type="ECO:0000256" key="2">
    <source>
        <dbReference type="ARBA" id="ARBA00022490"/>
    </source>
</evidence>
<evidence type="ECO:0000313" key="11">
    <source>
        <dbReference type="Ensembl" id="ENSCHIP00010031908.1"/>
    </source>
</evidence>
<dbReference type="FunFam" id="1.20.5.170:FF:000002">
    <property type="entry name" value="Type I keratin KA11"/>
    <property type="match status" value="1"/>
</dbReference>
<feature type="compositionally biased region" description="Acidic residues" evidence="9">
    <location>
        <begin position="465"/>
        <end position="481"/>
    </location>
</feature>